<evidence type="ECO:0000313" key="2">
    <source>
        <dbReference type="EMBL" id="CAJ1382502.1"/>
    </source>
</evidence>
<feature type="non-terminal residue" evidence="2">
    <location>
        <position position="1"/>
    </location>
</feature>
<proteinExistence type="predicted"/>
<dbReference type="Proteomes" id="UP001178507">
    <property type="component" value="Unassembled WGS sequence"/>
</dbReference>
<comment type="caution">
    <text evidence="2">The sequence shown here is derived from an EMBL/GenBank/DDBJ whole genome shotgun (WGS) entry which is preliminary data.</text>
</comment>
<accession>A0AA36MSQ3</accession>
<reference evidence="2" key="1">
    <citation type="submission" date="2023-08" db="EMBL/GenBank/DDBJ databases">
        <authorList>
            <person name="Chen Y."/>
            <person name="Shah S."/>
            <person name="Dougan E. K."/>
            <person name="Thang M."/>
            <person name="Chan C."/>
        </authorList>
    </citation>
    <scope>NUCLEOTIDE SEQUENCE</scope>
</reference>
<protein>
    <submittedName>
        <fullName evidence="2">Uncharacterized protein</fullName>
    </submittedName>
</protein>
<feature type="region of interest" description="Disordered" evidence="1">
    <location>
        <begin position="17"/>
        <end position="124"/>
    </location>
</feature>
<gene>
    <name evidence="2" type="ORF">EVOR1521_LOCUS9863</name>
</gene>
<evidence type="ECO:0000313" key="3">
    <source>
        <dbReference type="Proteomes" id="UP001178507"/>
    </source>
</evidence>
<keyword evidence="3" id="KW-1185">Reference proteome</keyword>
<dbReference type="EMBL" id="CAUJNA010000911">
    <property type="protein sequence ID" value="CAJ1382502.1"/>
    <property type="molecule type" value="Genomic_DNA"/>
</dbReference>
<dbReference type="AlphaFoldDB" id="A0AA36MSQ3"/>
<sequence>SADARLLTCQAGIAVAGAHGAGREQGYRVPRRGARGEPRGRAPAAAPRALQGCAGRGVAEKETLHTRGVSGSLPHETACDPGLRAGEQPSAGEPVGASGGAAGAHPHGHARLQAPGVGAPGGDS</sequence>
<name>A0AA36MSQ3_9DINO</name>
<feature type="non-terminal residue" evidence="2">
    <location>
        <position position="124"/>
    </location>
</feature>
<organism evidence="2 3">
    <name type="scientific">Effrenium voratum</name>
    <dbReference type="NCBI Taxonomy" id="2562239"/>
    <lineage>
        <taxon>Eukaryota</taxon>
        <taxon>Sar</taxon>
        <taxon>Alveolata</taxon>
        <taxon>Dinophyceae</taxon>
        <taxon>Suessiales</taxon>
        <taxon>Symbiodiniaceae</taxon>
        <taxon>Effrenium</taxon>
    </lineage>
</organism>
<evidence type="ECO:0000256" key="1">
    <source>
        <dbReference type="SAM" id="MobiDB-lite"/>
    </source>
</evidence>